<dbReference type="Proteomes" id="UP000187209">
    <property type="component" value="Unassembled WGS sequence"/>
</dbReference>
<keyword evidence="3" id="KW-1185">Reference proteome</keyword>
<evidence type="ECO:0000313" key="2">
    <source>
        <dbReference type="EMBL" id="OMJ79659.1"/>
    </source>
</evidence>
<comment type="caution">
    <text evidence="2">The sequence shown here is derived from an EMBL/GenBank/DDBJ whole genome shotgun (WGS) entry which is preliminary data.</text>
</comment>
<dbReference type="OrthoDB" id="17620at2759"/>
<proteinExistence type="predicted"/>
<organism evidence="2 3">
    <name type="scientific">Stentor coeruleus</name>
    <dbReference type="NCBI Taxonomy" id="5963"/>
    <lineage>
        <taxon>Eukaryota</taxon>
        <taxon>Sar</taxon>
        <taxon>Alveolata</taxon>
        <taxon>Ciliophora</taxon>
        <taxon>Postciliodesmatophora</taxon>
        <taxon>Heterotrichea</taxon>
        <taxon>Heterotrichida</taxon>
        <taxon>Stentoridae</taxon>
        <taxon>Stentor</taxon>
    </lineage>
</organism>
<feature type="region of interest" description="Disordered" evidence="1">
    <location>
        <begin position="26"/>
        <end position="45"/>
    </location>
</feature>
<accession>A0A1R2BS57</accession>
<evidence type="ECO:0000313" key="3">
    <source>
        <dbReference type="Proteomes" id="UP000187209"/>
    </source>
</evidence>
<evidence type="ECO:0000256" key="1">
    <source>
        <dbReference type="SAM" id="MobiDB-lite"/>
    </source>
</evidence>
<dbReference type="EMBL" id="MPUH01000460">
    <property type="protein sequence ID" value="OMJ79659.1"/>
    <property type="molecule type" value="Genomic_DNA"/>
</dbReference>
<dbReference type="AlphaFoldDB" id="A0A1R2BS57"/>
<gene>
    <name evidence="2" type="ORF">SteCoe_20279</name>
</gene>
<name>A0A1R2BS57_9CILI</name>
<reference evidence="2 3" key="1">
    <citation type="submission" date="2016-11" db="EMBL/GenBank/DDBJ databases">
        <title>The macronuclear genome of Stentor coeruleus: a giant cell with tiny introns.</title>
        <authorList>
            <person name="Slabodnick M."/>
            <person name="Ruby J.G."/>
            <person name="Reiff S.B."/>
            <person name="Swart E.C."/>
            <person name="Gosai S."/>
            <person name="Prabakaran S."/>
            <person name="Witkowska E."/>
            <person name="Larue G.E."/>
            <person name="Fisher S."/>
            <person name="Freeman R.M."/>
            <person name="Gunawardena J."/>
            <person name="Chu W."/>
            <person name="Stover N.A."/>
            <person name="Gregory B.D."/>
            <person name="Nowacki M."/>
            <person name="Derisi J."/>
            <person name="Roy S.W."/>
            <person name="Marshall W.F."/>
            <person name="Sood P."/>
        </authorList>
    </citation>
    <scope>NUCLEOTIDE SEQUENCE [LARGE SCALE GENOMIC DNA]</scope>
    <source>
        <strain evidence="2">WM001</strain>
    </source>
</reference>
<sequence>MEEQNRPEMFEMYIESEMKFVAQFDPSSETYHNGDPTPVPLGGDRVPDSMPTVYNEHGIGKDTPMDPDYYYLVEVRSLMMEFKKLVSQVCPSVEAIFRAQKFKDLNKRQNAIFERQRVLYELLDQIQGVYSSLRTYGNCVPDYSEMLKEIFVRATGEFSNDVFYKEFVQFMAVCTQKIFKDCQDLMKKLKSLN</sequence>
<protein>
    <submittedName>
        <fullName evidence="2">Uncharacterized protein</fullName>
    </submittedName>
</protein>